<evidence type="ECO:0000313" key="1">
    <source>
        <dbReference type="Proteomes" id="UP000887579"/>
    </source>
</evidence>
<sequence>MDSIPKTKVQHPFAMKWPIEETVLREWKENKPGKFLSSGWFSYSNDSDIEYAVYIYPHGGVEEGTEEETWIGLNFHRKNTSFLTVKADYNISIRTANYDADMIQAADSDKCCIATKDFFDPEKKFIVDEKVFIEFEGVLSYETEMPAVDEPIFNSSDTLCLDLWKQEDNKDFTIVVDKKEITAHKCVLVARSSVFRAMFQSGMKEAKENKVFIKDFDFNIVEAAIKSCYHQSLVEYTSLEDKLNFLQFYDKYDIQSLKDPLEIYLMSVINEFTVCRITNAALLSNVPKLETKCAEFLQTCLDEKHPVTNFDLLDKDFVFNLVKNSLFRVLSCDL</sequence>
<organism evidence="1 2">
    <name type="scientific">Panagrolaimus sp. ES5</name>
    <dbReference type="NCBI Taxonomy" id="591445"/>
    <lineage>
        <taxon>Eukaryota</taxon>
        <taxon>Metazoa</taxon>
        <taxon>Ecdysozoa</taxon>
        <taxon>Nematoda</taxon>
        <taxon>Chromadorea</taxon>
        <taxon>Rhabditida</taxon>
        <taxon>Tylenchina</taxon>
        <taxon>Panagrolaimomorpha</taxon>
        <taxon>Panagrolaimoidea</taxon>
        <taxon>Panagrolaimidae</taxon>
        <taxon>Panagrolaimus</taxon>
    </lineage>
</organism>
<reference evidence="2" key="1">
    <citation type="submission" date="2022-11" db="UniProtKB">
        <authorList>
            <consortium name="WormBaseParasite"/>
        </authorList>
    </citation>
    <scope>IDENTIFICATION</scope>
</reference>
<dbReference type="WBParaSite" id="ES5_v2.g22124.t1">
    <property type="protein sequence ID" value="ES5_v2.g22124.t1"/>
    <property type="gene ID" value="ES5_v2.g22124"/>
</dbReference>
<name>A0AC34FYU9_9BILA</name>
<proteinExistence type="predicted"/>
<protein>
    <submittedName>
        <fullName evidence="2">BTB domain-containing protein</fullName>
    </submittedName>
</protein>
<dbReference type="Proteomes" id="UP000887579">
    <property type="component" value="Unplaced"/>
</dbReference>
<accession>A0AC34FYU9</accession>
<evidence type="ECO:0000313" key="2">
    <source>
        <dbReference type="WBParaSite" id="ES5_v2.g22124.t1"/>
    </source>
</evidence>